<protein>
    <submittedName>
        <fullName evidence="1">Uncharacterized protein</fullName>
    </submittedName>
</protein>
<dbReference type="Proteomes" id="UP000310200">
    <property type="component" value="Unassembled WGS sequence"/>
</dbReference>
<sequence length="190" mass="20638">MARMYRPVVCEDYPKGAGVQLLRTGRIHACSQTERLIGLKYLFVVVVREILLPGRGVTLTVCTPFTFVLLRRYKASFLEFVVMVHVGVSVTLSGTGAASEKIAPQCGTSSSVRGTTRHCSPDAVHQFRGGRKRFTRAGTIRPAHAVRSRIQPRRSVSFLCAERAANAANEKGLGAARATPPVVRTACQQG</sequence>
<dbReference type="AlphaFoldDB" id="A0A4S2KYJ2"/>
<gene>
    <name evidence="1" type="ORF">DBV15_07393</name>
</gene>
<evidence type="ECO:0000313" key="2">
    <source>
        <dbReference type="Proteomes" id="UP000310200"/>
    </source>
</evidence>
<reference evidence="1 2" key="1">
    <citation type="journal article" date="2019" name="Philos. Trans. R. Soc. Lond., B, Biol. Sci.">
        <title>Ant behaviour and brain gene expression of defending hosts depend on the ecological success of the intruding social parasite.</title>
        <authorList>
            <person name="Kaur R."/>
            <person name="Stoldt M."/>
            <person name="Jongepier E."/>
            <person name="Feldmeyer B."/>
            <person name="Menzel F."/>
            <person name="Bornberg-Bauer E."/>
            <person name="Foitzik S."/>
        </authorList>
    </citation>
    <scope>NUCLEOTIDE SEQUENCE [LARGE SCALE GENOMIC DNA]</scope>
    <source>
        <tissue evidence="1">Whole body</tissue>
    </source>
</reference>
<accession>A0A4S2KYJ2</accession>
<name>A0A4S2KYJ2_9HYME</name>
<proteinExistence type="predicted"/>
<keyword evidence="2" id="KW-1185">Reference proteome</keyword>
<organism evidence="1 2">
    <name type="scientific">Temnothorax longispinosus</name>
    <dbReference type="NCBI Taxonomy" id="300112"/>
    <lineage>
        <taxon>Eukaryota</taxon>
        <taxon>Metazoa</taxon>
        <taxon>Ecdysozoa</taxon>
        <taxon>Arthropoda</taxon>
        <taxon>Hexapoda</taxon>
        <taxon>Insecta</taxon>
        <taxon>Pterygota</taxon>
        <taxon>Neoptera</taxon>
        <taxon>Endopterygota</taxon>
        <taxon>Hymenoptera</taxon>
        <taxon>Apocrita</taxon>
        <taxon>Aculeata</taxon>
        <taxon>Formicoidea</taxon>
        <taxon>Formicidae</taxon>
        <taxon>Myrmicinae</taxon>
        <taxon>Temnothorax</taxon>
    </lineage>
</organism>
<comment type="caution">
    <text evidence="1">The sequence shown here is derived from an EMBL/GenBank/DDBJ whole genome shotgun (WGS) entry which is preliminary data.</text>
</comment>
<evidence type="ECO:0000313" key="1">
    <source>
        <dbReference type="EMBL" id="TGZ55323.1"/>
    </source>
</evidence>
<dbReference type="EMBL" id="QBLH01000471">
    <property type="protein sequence ID" value="TGZ55323.1"/>
    <property type="molecule type" value="Genomic_DNA"/>
</dbReference>